<name>A0A914DPX6_9BILA</name>
<dbReference type="PANTHER" id="PTHR22803">
    <property type="entry name" value="MANNOSE, PHOSPHOLIPASE, LECTIN RECEPTOR RELATED"/>
    <property type="match status" value="1"/>
</dbReference>
<feature type="domain" description="C-type lectin" evidence="1">
    <location>
        <begin position="28"/>
        <end position="135"/>
    </location>
</feature>
<keyword evidence="2" id="KW-1185">Reference proteome</keyword>
<dbReference type="PROSITE" id="PS50041">
    <property type="entry name" value="C_TYPE_LECTIN_2"/>
    <property type="match status" value="1"/>
</dbReference>
<dbReference type="Gene3D" id="3.10.100.10">
    <property type="entry name" value="Mannose-Binding Protein A, subunit A"/>
    <property type="match status" value="1"/>
</dbReference>
<dbReference type="WBParaSite" id="ACRNAN_scaffold342.g9523.t1">
    <property type="protein sequence ID" value="ACRNAN_scaffold342.g9523.t1"/>
    <property type="gene ID" value="ACRNAN_scaffold342.g9523"/>
</dbReference>
<dbReference type="Proteomes" id="UP000887540">
    <property type="component" value="Unplaced"/>
</dbReference>
<dbReference type="SUPFAM" id="SSF56436">
    <property type="entry name" value="C-type lectin-like"/>
    <property type="match status" value="1"/>
</dbReference>
<evidence type="ECO:0000259" key="1">
    <source>
        <dbReference type="PROSITE" id="PS50041"/>
    </source>
</evidence>
<organism evidence="2 3">
    <name type="scientific">Acrobeloides nanus</name>
    <dbReference type="NCBI Taxonomy" id="290746"/>
    <lineage>
        <taxon>Eukaryota</taxon>
        <taxon>Metazoa</taxon>
        <taxon>Ecdysozoa</taxon>
        <taxon>Nematoda</taxon>
        <taxon>Chromadorea</taxon>
        <taxon>Rhabditida</taxon>
        <taxon>Tylenchina</taxon>
        <taxon>Cephalobomorpha</taxon>
        <taxon>Cephaloboidea</taxon>
        <taxon>Cephalobidae</taxon>
        <taxon>Acrobeloides</taxon>
    </lineage>
</organism>
<dbReference type="InterPro" id="IPR050111">
    <property type="entry name" value="C-type_lectin/snaclec_domain"/>
</dbReference>
<dbReference type="InterPro" id="IPR016186">
    <property type="entry name" value="C-type_lectin-like/link_sf"/>
</dbReference>
<dbReference type="InterPro" id="IPR001304">
    <property type="entry name" value="C-type_lectin-like"/>
</dbReference>
<dbReference type="SMART" id="SM00034">
    <property type="entry name" value="CLECT"/>
    <property type="match status" value="1"/>
</dbReference>
<evidence type="ECO:0000313" key="3">
    <source>
        <dbReference type="WBParaSite" id="ACRNAN_scaffold342.g9523.t1"/>
    </source>
</evidence>
<dbReference type="Pfam" id="PF00059">
    <property type="entry name" value="Lectin_C"/>
    <property type="match status" value="1"/>
</dbReference>
<accession>A0A914DPX6</accession>
<reference evidence="3" key="1">
    <citation type="submission" date="2022-11" db="UniProtKB">
        <authorList>
            <consortium name="WormBaseParasite"/>
        </authorList>
    </citation>
    <scope>IDENTIFICATION</scope>
</reference>
<dbReference type="AlphaFoldDB" id="A0A914DPX6"/>
<dbReference type="CDD" id="cd00037">
    <property type="entry name" value="CLECT"/>
    <property type="match status" value="1"/>
</dbReference>
<sequence length="139" mass="16050">MHSFGYKQQEIADALHISQQLLPEWYDWNTTRTYCLQYGADLPIIRNQAENNAIKKLAIFNEWDHFFLGLMNVNLDGNWVWIQDGSLANYTNWVPSQPDINNVIAGYYSTDEIECCSAGQWYSFALDDMIPGLCAMHAF</sequence>
<dbReference type="InterPro" id="IPR016187">
    <property type="entry name" value="CTDL_fold"/>
</dbReference>
<proteinExistence type="predicted"/>
<protein>
    <submittedName>
        <fullName evidence="3">C-type lectin domain-containing protein</fullName>
    </submittedName>
</protein>
<evidence type="ECO:0000313" key="2">
    <source>
        <dbReference type="Proteomes" id="UP000887540"/>
    </source>
</evidence>